<sequence length="373" mass="41857">MLFRGLAREYGPILFKRYKSAVSKGETGKHSSIEIPSPKVTEHSLDDVKTATENANRLVTGRTTGEEDLMETQASPFRRIQSAQAGFGSGAFSEHELKDLPEALEPQKGTGRGDKREMKDRTLGKKGISTSKRIPFERILQSEVKNTRYRFDKHTGNVTDSMKSATDILGLRNRNDPFEMSSSIATLTDTISRLPLTLVVKTNSGAGSSLKIKELIDYVEEINRQYNSQNAAVDINFLDPNDYDLVLDYQILSRTDILQRYLTDDDPSSTVGARFPLDKTEVILVQITEMGFKKSSSFLHRFADYFSKKFELLACILSAPKFPVLSQIRKPNNNLTDLENEIMEDNLYVVASLGLVKVAKRKDGTLILTKRSN</sequence>
<organism evidence="2 3">
    <name type="scientific">Brettanomyces naardenensis</name>
    <name type="common">Yeast</name>
    <dbReference type="NCBI Taxonomy" id="13370"/>
    <lineage>
        <taxon>Eukaryota</taxon>
        <taxon>Fungi</taxon>
        <taxon>Dikarya</taxon>
        <taxon>Ascomycota</taxon>
        <taxon>Saccharomycotina</taxon>
        <taxon>Pichiomycetes</taxon>
        <taxon>Pichiales</taxon>
        <taxon>Pichiaceae</taxon>
        <taxon>Brettanomyces</taxon>
    </lineage>
</organism>
<protein>
    <submittedName>
        <fullName evidence="2">DEKNAAC100360</fullName>
    </submittedName>
</protein>
<gene>
    <name evidence="2" type="ORF">BRENAR_LOCUS112</name>
</gene>
<accession>A0A448YEK0</accession>
<proteinExistence type="predicted"/>
<evidence type="ECO:0000256" key="1">
    <source>
        <dbReference type="SAM" id="MobiDB-lite"/>
    </source>
</evidence>
<dbReference type="OrthoDB" id="3984838at2759"/>
<dbReference type="Proteomes" id="UP000290900">
    <property type="component" value="Unassembled WGS sequence"/>
</dbReference>
<feature type="region of interest" description="Disordered" evidence="1">
    <location>
        <begin position="97"/>
        <end position="126"/>
    </location>
</feature>
<evidence type="ECO:0000313" key="3">
    <source>
        <dbReference type="Proteomes" id="UP000290900"/>
    </source>
</evidence>
<keyword evidence="3" id="KW-1185">Reference proteome</keyword>
<reference evidence="2 3" key="1">
    <citation type="submission" date="2018-12" db="EMBL/GenBank/DDBJ databases">
        <authorList>
            <person name="Tiukova I."/>
            <person name="Dainat J."/>
        </authorList>
    </citation>
    <scope>NUCLEOTIDE SEQUENCE [LARGE SCALE GENOMIC DNA]</scope>
</reference>
<feature type="compositionally biased region" description="Basic and acidic residues" evidence="1">
    <location>
        <begin position="111"/>
        <end position="123"/>
    </location>
</feature>
<name>A0A448YEK0_BRENA</name>
<dbReference type="AlphaFoldDB" id="A0A448YEK0"/>
<dbReference type="InParanoid" id="A0A448YEK0"/>
<evidence type="ECO:0000313" key="2">
    <source>
        <dbReference type="EMBL" id="VEU19375.1"/>
    </source>
</evidence>
<dbReference type="EMBL" id="CAACVR010000001">
    <property type="protein sequence ID" value="VEU19375.1"/>
    <property type="molecule type" value="Genomic_DNA"/>
</dbReference>